<keyword evidence="6 13" id="KW-0732">Signal</keyword>
<sequence>MLFKTLLLLIVTVTLCTCQLSDEEESYLFVTKHTLNRYVVQNNDLTIKYSLFNAGQATVFSIELNDIDSFPADKFDLLYGILNPKWERINAASNLTHVVILKPKQSGPCNMTHAVVTYRKSEKTNEVQTTYSSEIGELTIVSTRDYDRKFSSHFLDWILFTMMAIPCIAFPFALWFMSKTRYDTIIAKDKAKKL</sequence>
<protein>
    <recommendedName>
        <fullName evidence="4 11">Translocon-associated protein subunit beta</fullName>
        <shortName evidence="11">TRAP-beta</shortName>
    </recommendedName>
    <alternativeName>
        <fullName evidence="11">Signal sequence receptor subunit beta</fullName>
    </alternativeName>
</protein>
<keyword evidence="18" id="KW-1185">Reference proteome</keyword>
<organism evidence="14 18">
    <name type="scientific">Didymodactylos carnosus</name>
    <dbReference type="NCBI Taxonomy" id="1234261"/>
    <lineage>
        <taxon>Eukaryota</taxon>
        <taxon>Metazoa</taxon>
        <taxon>Spiralia</taxon>
        <taxon>Gnathifera</taxon>
        <taxon>Rotifera</taxon>
        <taxon>Eurotatoria</taxon>
        <taxon>Bdelloidea</taxon>
        <taxon>Philodinida</taxon>
        <taxon>Philodinidae</taxon>
        <taxon>Didymodactylos</taxon>
    </lineage>
</organism>
<evidence type="ECO:0000313" key="18">
    <source>
        <dbReference type="Proteomes" id="UP000663829"/>
    </source>
</evidence>
<evidence type="ECO:0000256" key="4">
    <source>
        <dbReference type="ARBA" id="ARBA00021110"/>
    </source>
</evidence>
<dbReference type="OrthoDB" id="5860827at2759"/>
<evidence type="ECO:0000256" key="3">
    <source>
        <dbReference type="ARBA" id="ARBA00005610"/>
    </source>
</evidence>
<evidence type="ECO:0000256" key="8">
    <source>
        <dbReference type="ARBA" id="ARBA00022989"/>
    </source>
</evidence>
<comment type="function">
    <text evidence="1 11">TRAP proteins are part of a complex whose function is to bind calcium to the ER membrane and thereby regulate the retention of ER resident proteins.</text>
</comment>
<accession>A0A815GDN9</accession>
<comment type="subunit">
    <text evidence="11">Heterotetramer of TRAP-alpha, TRAP-beta, TRAP-delta and TRAP-gamma.</text>
</comment>
<dbReference type="EMBL" id="CAJOBC010056805">
    <property type="protein sequence ID" value="CAF4195880.1"/>
    <property type="molecule type" value="Genomic_DNA"/>
</dbReference>
<evidence type="ECO:0000256" key="11">
    <source>
        <dbReference type="PIRNR" id="PIRNR016400"/>
    </source>
</evidence>
<feature type="signal peptide" evidence="13">
    <location>
        <begin position="1"/>
        <end position="18"/>
    </location>
</feature>
<keyword evidence="9 11" id="KW-0472">Membrane</keyword>
<dbReference type="GO" id="GO:0005789">
    <property type="term" value="C:endoplasmic reticulum membrane"/>
    <property type="evidence" value="ECO:0007669"/>
    <property type="project" value="UniProtKB-SubCell"/>
</dbReference>
<evidence type="ECO:0000313" key="15">
    <source>
        <dbReference type="EMBL" id="CAF1425684.1"/>
    </source>
</evidence>
<dbReference type="Pfam" id="PF05753">
    <property type="entry name" value="TRAP_beta"/>
    <property type="match status" value="1"/>
</dbReference>
<dbReference type="Proteomes" id="UP000663829">
    <property type="component" value="Unassembled WGS sequence"/>
</dbReference>
<evidence type="ECO:0000313" key="16">
    <source>
        <dbReference type="EMBL" id="CAF4195880.1"/>
    </source>
</evidence>
<comment type="subcellular location">
    <subcellularLocation>
        <location evidence="2">Endoplasmic reticulum membrane</location>
        <topology evidence="2">Single-pass type I membrane protein</topology>
    </subcellularLocation>
</comment>
<evidence type="ECO:0000256" key="6">
    <source>
        <dbReference type="ARBA" id="ARBA00022729"/>
    </source>
</evidence>
<dbReference type="PIRSF" id="PIRSF016400">
    <property type="entry name" value="TRAP_beta"/>
    <property type="match status" value="1"/>
</dbReference>
<evidence type="ECO:0000256" key="10">
    <source>
        <dbReference type="ARBA" id="ARBA00023180"/>
    </source>
</evidence>
<dbReference type="EMBL" id="CAJNOQ010014228">
    <property type="protein sequence ID" value="CAF1337385.1"/>
    <property type="molecule type" value="Genomic_DNA"/>
</dbReference>
<dbReference type="Proteomes" id="UP000681722">
    <property type="component" value="Unassembled WGS sequence"/>
</dbReference>
<feature type="transmembrane region" description="Helical" evidence="12">
    <location>
        <begin position="157"/>
        <end position="177"/>
    </location>
</feature>
<dbReference type="EMBL" id="CAJNOK010027777">
    <property type="protein sequence ID" value="CAF1425684.1"/>
    <property type="molecule type" value="Genomic_DNA"/>
</dbReference>
<evidence type="ECO:0000256" key="9">
    <source>
        <dbReference type="ARBA" id="ARBA00023136"/>
    </source>
</evidence>
<dbReference type="PANTHER" id="PTHR12861">
    <property type="entry name" value="TRANSLOCON-ASSOCIATED PROTEIN, BETA SUBUNIT PRECURSOR TRAP-BETA SIGNAL SEQUENCE RECEPTOR BETA SUBUNIT"/>
    <property type="match status" value="1"/>
</dbReference>
<evidence type="ECO:0000256" key="1">
    <source>
        <dbReference type="ARBA" id="ARBA00002838"/>
    </source>
</evidence>
<dbReference type="Proteomes" id="UP000677228">
    <property type="component" value="Unassembled WGS sequence"/>
</dbReference>
<dbReference type="PANTHER" id="PTHR12861:SF3">
    <property type="entry name" value="TRANSLOCON-ASSOCIATED PROTEIN SUBUNIT BETA"/>
    <property type="match status" value="1"/>
</dbReference>
<keyword evidence="7 11" id="KW-0256">Endoplasmic reticulum</keyword>
<dbReference type="EMBL" id="CAJOBA010049552">
    <property type="protein sequence ID" value="CAF4225011.1"/>
    <property type="molecule type" value="Genomic_DNA"/>
</dbReference>
<keyword evidence="10" id="KW-0325">Glycoprotein</keyword>
<evidence type="ECO:0000313" key="14">
    <source>
        <dbReference type="EMBL" id="CAF1337385.1"/>
    </source>
</evidence>
<dbReference type="Proteomes" id="UP000682733">
    <property type="component" value="Unassembled WGS sequence"/>
</dbReference>
<gene>
    <name evidence="14" type="ORF">GPM918_LOCUS30258</name>
    <name evidence="15" type="ORF">OVA965_LOCUS33846</name>
    <name evidence="16" type="ORF">SRO942_LOCUS30868</name>
    <name evidence="17" type="ORF">TMI583_LOCUS34752</name>
</gene>
<comment type="caution">
    <text evidence="14">The sequence shown here is derived from an EMBL/GenBank/DDBJ whole genome shotgun (WGS) entry which is preliminary data.</text>
</comment>
<dbReference type="AlphaFoldDB" id="A0A815GDN9"/>
<proteinExistence type="inferred from homology"/>
<reference evidence="14" key="1">
    <citation type="submission" date="2021-02" db="EMBL/GenBank/DDBJ databases">
        <authorList>
            <person name="Nowell W R."/>
        </authorList>
    </citation>
    <scope>NUCLEOTIDE SEQUENCE</scope>
</reference>
<evidence type="ECO:0000256" key="7">
    <source>
        <dbReference type="ARBA" id="ARBA00022824"/>
    </source>
</evidence>
<keyword evidence="8 12" id="KW-1133">Transmembrane helix</keyword>
<comment type="similarity">
    <text evidence="3 11">Belongs to the TRAP-beta family.</text>
</comment>
<dbReference type="InterPro" id="IPR008856">
    <property type="entry name" value="TRAP_beta"/>
</dbReference>
<keyword evidence="5 12" id="KW-0812">Transmembrane</keyword>
<evidence type="ECO:0000256" key="2">
    <source>
        <dbReference type="ARBA" id="ARBA00004115"/>
    </source>
</evidence>
<evidence type="ECO:0000313" key="17">
    <source>
        <dbReference type="EMBL" id="CAF4225011.1"/>
    </source>
</evidence>
<name>A0A815GDN9_9BILA</name>
<evidence type="ECO:0000256" key="12">
    <source>
        <dbReference type="SAM" id="Phobius"/>
    </source>
</evidence>
<feature type="chain" id="PRO_5035605673" description="Translocon-associated protein subunit beta" evidence="13">
    <location>
        <begin position="19"/>
        <end position="194"/>
    </location>
</feature>
<evidence type="ECO:0000256" key="13">
    <source>
        <dbReference type="SAM" id="SignalP"/>
    </source>
</evidence>
<evidence type="ECO:0000256" key="5">
    <source>
        <dbReference type="ARBA" id="ARBA00022692"/>
    </source>
</evidence>